<dbReference type="RefSeq" id="XP_029241762.1">
    <property type="nucleotide sequence ID" value="XM_029378378.1"/>
</dbReference>
<keyword evidence="3" id="KW-1185">Reference proteome</keyword>
<dbReference type="EMBL" id="MKGL01000027">
    <property type="protein sequence ID" value="RNF10765.1"/>
    <property type="molecule type" value="Genomic_DNA"/>
</dbReference>
<organism evidence="2 3">
    <name type="scientific">Trypanosoma rangeli</name>
    <dbReference type="NCBI Taxonomy" id="5698"/>
    <lineage>
        <taxon>Eukaryota</taxon>
        <taxon>Discoba</taxon>
        <taxon>Euglenozoa</taxon>
        <taxon>Kinetoplastea</taxon>
        <taxon>Metakinetoplastina</taxon>
        <taxon>Trypanosomatida</taxon>
        <taxon>Trypanosomatidae</taxon>
        <taxon>Trypanosoma</taxon>
        <taxon>Herpetosoma</taxon>
    </lineage>
</organism>
<reference evidence="2 3" key="1">
    <citation type="journal article" date="2018" name="BMC Genomics">
        <title>Genomic comparison of Trypanosoma conorhini and Trypanosoma rangeli to Trypanosoma cruzi strains of high and low virulence.</title>
        <authorList>
            <person name="Bradwell K.R."/>
            <person name="Koparde V.N."/>
            <person name="Matveyev A.V."/>
            <person name="Serrano M.G."/>
            <person name="Alves J.M."/>
            <person name="Parikh H."/>
            <person name="Huang B."/>
            <person name="Lee V."/>
            <person name="Espinosa-Alvarez O."/>
            <person name="Ortiz P.A."/>
            <person name="Costa-Martins A.G."/>
            <person name="Teixeira M.M."/>
            <person name="Buck G.A."/>
        </authorList>
    </citation>
    <scope>NUCLEOTIDE SEQUENCE [LARGE SCALE GENOMIC DNA]</scope>
    <source>
        <strain evidence="2 3">AM80</strain>
    </source>
</reference>
<dbReference type="GeneID" id="40325259"/>
<name>A0A422NZA5_TRYRA</name>
<evidence type="ECO:0000313" key="3">
    <source>
        <dbReference type="Proteomes" id="UP000283634"/>
    </source>
</evidence>
<comment type="caution">
    <text evidence="2">The sequence shown here is derived from an EMBL/GenBank/DDBJ whole genome shotgun (WGS) entry which is preliminary data.</text>
</comment>
<proteinExistence type="predicted"/>
<evidence type="ECO:0000313" key="2">
    <source>
        <dbReference type="EMBL" id="RNF10765.1"/>
    </source>
</evidence>
<evidence type="ECO:0000256" key="1">
    <source>
        <dbReference type="SAM" id="MobiDB-lite"/>
    </source>
</evidence>
<accession>A0A422NZA5</accession>
<feature type="region of interest" description="Disordered" evidence="1">
    <location>
        <begin position="545"/>
        <end position="588"/>
    </location>
</feature>
<sequence>MGAAPSADILREAPFRPARGDFGRVIALIPMTADFFPSAESPLFGQLYEARCDPYVRYYSRRDTNTDVRLDVIPPIAFTREEYYASCMDLTNTCRLYETANELRQSYMADPSQDHCLIRPVPCAVAFLYNDRRDTPEGSVVLGGACVTVIGGIGCELKTSEVETEAATLDLMIFLRRSAGDHNMVRAMLFASWLFHTQCTETCGLPRVPMAPVTFRALKTNIPFLCFLREMRNRVDLLHANTEEHSMWIDGAFVRGSVTADHAAELCGAFAAQYRLQLEAKTGTKQDVRPLPLAARPVSSASSSVDVGETGSTTLGLTTARFHKQFFTLAGFIEKDNVVIPAVMHSSNEVYVVCVDALVHVAQCEETVAGDAGGTGVSGACSLKVRRGDIIRFVPGATEQPQWPPPSSARGSCKDVTDEPAAEEPTATEGVEKTGSWQATHGSWQVDASIHLENVLLSFVHDECKSAREAQATDPHWLRDKETGELVADSGFLIWCFERKGTKYFYGTVPRFANAFRHRRDTARRAASHAEADVKALTAGEEGAIQRRGTATTPVSSRVRASGKGASQTHATCDKERDSSYNKGDDKLARDTAHLPPWMVTNDMSQGAMFPFYPTMATFAPMQPCYPESPPLVVMSQSLKYSSVSGGVSGESLRESSLAFDDGNVRRNAGLYAAPEAPPPPCTPVVQSVGMPPAQPLQYFPYVQPMPQPLQAAYYCVYPTLSHPGAQPLQPISYVPAQLPLQPNGNPFFIVRP</sequence>
<dbReference type="VEuPathDB" id="TriTrypDB:TRSC58_04104"/>
<dbReference type="OrthoDB" id="242859at2759"/>
<feature type="region of interest" description="Disordered" evidence="1">
    <location>
        <begin position="395"/>
        <end position="435"/>
    </location>
</feature>
<dbReference type="PANTHER" id="PTHR35614">
    <property type="match status" value="1"/>
</dbReference>
<dbReference type="Proteomes" id="UP000283634">
    <property type="component" value="Unassembled WGS sequence"/>
</dbReference>
<dbReference type="OMA" id="TVPRFAN"/>
<protein>
    <submittedName>
        <fullName evidence="2">Uncharacterized protein</fullName>
    </submittedName>
</protein>
<gene>
    <name evidence="2" type="ORF">TraAM80_01326</name>
</gene>
<feature type="compositionally biased region" description="Basic and acidic residues" evidence="1">
    <location>
        <begin position="572"/>
        <end position="588"/>
    </location>
</feature>
<dbReference type="AlphaFoldDB" id="A0A422NZA5"/>